<evidence type="ECO:0000259" key="1">
    <source>
        <dbReference type="Pfam" id="PF13661"/>
    </source>
</evidence>
<dbReference type="RefSeq" id="WP_290360356.1">
    <property type="nucleotide sequence ID" value="NZ_JAUHHC010000004.1"/>
</dbReference>
<dbReference type="Pfam" id="PF13661">
    <property type="entry name" value="2OG-FeII_Oxy_4"/>
    <property type="match status" value="1"/>
</dbReference>
<dbReference type="InterPro" id="IPR051842">
    <property type="entry name" value="uS12_prolyl_hydroxylase"/>
</dbReference>
<gene>
    <name evidence="2" type="ORF">QWJ38_17350</name>
</gene>
<dbReference type="Gene3D" id="2.60.120.620">
    <property type="entry name" value="q2cbj1_9rhob like domain"/>
    <property type="match status" value="1"/>
</dbReference>
<accession>A0ABT8DUU3</accession>
<dbReference type="InterPro" id="IPR039558">
    <property type="entry name" value="TPA1/OFD1_N"/>
</dbReference>
<reference evidence="2 3" key="1">
    <citation type="submission" date="2023-06" db="EMBL/GenBank/DDBJ databases">
        <title>Pelomonas sp. PFR6 16S ribosomal RNA gene Genome sequencing and assembly.</title>
        <authorList>
            <person name="Woo H."/>
        </authorList>
    </citation>
    <scope>NUCLEOTIDE SEQUENCE [LARGE SCALE GENOMIC DNA]</scope>
    <source>
        <strain evidence="2 3">PFR6</strain>
    </source>
</reference>
<organism evidence="2 3">
    <name type="scientific">Roseateles violae</name>
    <dbReference type="NCBI Taxonomy" id="3058042"/>
    <lineage>
        <taxon>Bacteria</taxon>
        <taxon>Pseudomonadati</taxon>
        <taxon>Pseudomonadota</taxon>
        <taxon>Betaproteobacteria</taxon>
        <taxon>Burkholderiales</taxon>
        <taxon>Sphaerotilaceae</taxon>
        <taxon>Roseateles</taxon>
    </lineage>
</organism>
<feature type="domain" description="Prolyl 3,4-dihydroxylase TPA1/OFD1 N-terminal" evidence="1">
    <location>
        <begin position="139"/>
        <end position="230"/>
    </location>
</feature>
<evidence type="ECO:0000313" key="2">
    <source>
        <dbReference type="EMBL" id="MDN3922059.1"/>
    </source>
</evidence>
<sequence>MDYINPRLDLAQIEQTLKRDGRVLIRDFFVPEVAESLARTVEAIDWSLTYRDTEGDRRLSGPQLRSLTPQQRMQLSEGITHVARHEFQFSFFTDSLAEALQRGDTDLLARLMRWMADDAFLSVMRRLSGDEAINRVYAQATMYTRGNFLSAHDDHVDAEDRRLAYVINLTRQWRPDWGGLLHFSAPDGAVTDTFYPHFNSLSLFTVPQTHFVSYVPPFAQGERNAITGWLIAA</sequence>
<dbReference type="PANTHER" id="PTHR12117:SF0">
    <property type="entry name" value="PROLYL 3-HYDROXYLASE OGFOD1"/>
    <property type="match status" value="1"/>
</dbReference>
<protein>
    <submittedName>
        <fullName evidence="2">2OG-Fe(II) oxygenase family protein</fullName>
    </submittedName>
</protein>
<dbReference type="EMBL" id="JAUHHC010000004">
    <property type="protein sequence ID" value="MDN3922059.1"/>
    <property type="molecule type" value="Genomic_DNA"/>
</dbReference>
<keyword evidence="3" id="KW-1185">Reference proteome</keyword>
<name>A0ABT8DUU3_9BURK</name>
<dbReference type="Proteomes" id="UP001228044">
    <property type="component" value="Unassembled WGS sequence"/>
</dbReference>
<proteinExistence type="predicted"/>
<dbReference type="PANTHER" id="PTHR12117">
    <property type="entry name" value="HISTONE ACETYLTRANSFERASE COMPLEX"/>
    <property type="match status" value="1"/>
</dbReference>
<evidence type="ECO:0000313" key="3">
    <source>
        <dbReference type="Proteomes" id="UP001228044"/>
    </source>
</evidence>
<comment type="caution">
    <text evidence="2">The sequence shown here is derived from an EMBL/GenBank/DDBJ whole genome shotgun (WGS) entry which is preliminary data.</text>
</comment>